<accession>A0A7W7NXZ7</accession>
<dbReference type="EMBL" id="JACHLR010000013">
    <property type="protein sequence ID" value="MBB4859627.1"/>
    <property type="molecule type" value="Genomic_DNA"/>
</dbReference>
<dbReference type="Proteomes" id="UP000555448">
    <property type="component" value="Unassembled WGS sequence"/>
</dbReference>
<organism evidence="2 3">
    <name type="scientific">Novosphingobium chloroacetimidivorans</name>
    <dbReference type="NCBI Taxonomy" id="1428314"/>
    <lineage>
        <taxon>Bacteria</taxon>
        <taxon>Pseudomonadati</taxon>
        <taxon>Pseudomonadota</taxon>
        <taxon>Alphaproteobacteria</taxon>
        <taxon>Sphingomonadales</taxon>
        <taxon>Sphingomonadaceae</taxon>
        <taxon>Novosphingobium</taxon>
    </lineage>
</organism>
<dbReference type="AlphaFoldDB" id="A0A7W7NXZ7"/>
<evidence type="ECO:0008006" key="4">
    <source>
        <dbReference type="Google" id="ProtNLM"/>
    </source>
</evidence>
<dbReference type="RefSeq" id="WP_184246885.1">
    <property type="nucleotide sequence ID" value="NZ_JACHLR010000013.1"/>
</dbReference>
<protein>
    <recommendedName>
        <fullName evidence="4">DUF1983 domain-containing protein</fullName>
    </recommendedName>
</protein>
<gene>
    <name evidence="2" type="ORF">HNO88_002956</name>
</gene>
<name>A0A7W7NXZ7_9SPHN</name>
<keyword evidence="1" id="KW-0175">Coiled coil</keyword>
<proteinExistence type="predicted"/>
<keyword evidence="3" id="KW-1185">Reference proteome</keyword>
<comment type="caution">
    <text evidence="2">The sequence shown here is derived from an EMBL/GenBank/DDBJ whole genome shotgun (WGS) entry which is preliminary data.</text>
</comment>
<reference evidence="2 3" key="1">
    <citation type="submission" date="2020-08" db="EMBL/GenBank/DDBJ databases">
        <title>Functional genomics of gut bacteria from endangered species of beetles.</title>
        <authorList>
            <person name="Carlos-Shanley C."/>
        </authorList>
    </citation>
    <scope>NUCLEOTIDE SEQUENCE [LARGE SCALE GENOMIC DNA]</scope>
    <source>
        <strain evidence="2 3">S00245</strain>
    </source>
</reference>
<evidence type="ECO:0000313" key="2">
    <source>
        <dbReference type="EMBL" id="MBB4859627.1"/>
    </source>
</evidence>
<evidence type="ECO:0000256" key="1">
    <source>
        <dbReference type="SAM" id="Coils"/>
    </source>
</evidence>
<evidence type="ECO:0000313" key="3">
    <source>
        <dbReference type="Proteomes" id="UP000555448"/>
    </source>
</evidence>
<sequence length="950" mass="100136">MLGCLVTLSPLDPASGARQTVRICSVNDSRVTGLGGLEWEPCVTKAPSIGVQFWNGDFEQGNDPAQVALAFNLAQARKRYPVAITSAWMGCPVEVRVGRVGDPYAQWPVRFVGKVTDYAGDAYPAMSLRAAVDLEPLKANVLTATYAGTGGAEGGADLKNRLKPLALGRPRNVEPVLIDAVNSVYQFSGYGPIEAVEALFERGSQFAPAVANYASYATLVAAAIAPGRWVTCLAQGLVRLGAPAAGVITGDIRGHAVGGVAPRGAGALALRLASIVGLDAGLIAAAAFNALDAEGASNSDLMLTDQVTLIDAVRQLVLPCNWQVLVSNLGVLTALKPSLAPAPTLTLHAQGKALPLVKSVVEQSVSLPYYRTVMAAQRNWRQQSADEIAFEAPLIDKGNYNPDETYREGNYVTLTDGSQWLYINATPSKGHAPPVGTGGDQWWANMRPSTTADDIRYSDGQTVGELQPGEAGADVTGNNTSKDTNAVGGVDADIVLQRIQAVREGIDNLDADVQDIIDNAEQLRQEVDSLSVSTSTNQLTNSDLANGKAGWGLITATPQSFVWGVDNAGFVVPNEHYFGLLCLEQNGDRSADIVSDWIAIDADHWAQASTYLAARECVNSIRLQWGDGGANFLAEGPSSETVYHPFTGWGNLDGFKRVWCKAKRPPNARFYRVVLAKGSFLSNSGNYLSWLFALRPMLATSIDEPNEPLPYSPRGGGAGLSAAAALIEEVRTVAVSAGEAAAQIRSLLQVDVSGQSARLLTVEQVAARADDRTSGARWSKEAVAGNGRAQLTVYAFDNNGNLMSGVDIIGDLTLSGNLIVSGSIITGKLQQNAVTATSAMTQAGNLGAAFQLTHQPRNSESTLQITVSGVVDVPAGSAIRALGDLYIGGVLVNAGIRLGKNNQSNTYSLTRLWGGSNGPVTVRLETSQDGSSPDGPGYVDCTIVITELKR</sequence>
<feature type="coiled-coil region" evidence="1">
    <location>
        <begin position="506"/>
        <end position="533"/>
    </location>
</feature>